<dbReference type="GO" id="GO:0005634">
    <property type="term" value="C:nucleus"/>
    <property type="evidence" value="ECO:0007669"/>
    <property type="project" value="UniProtKB-SubCell"/>
</dbReference>
<keyword evidence="5" id="KW-0804">Transcription</keyword>
<comment type="similarity">
    <text evidence="2 5">Belongs to the GRF family.</text>
</comment>
<dbReference type="AlphaFoldDB" id="A0A5N6PFX0"/>
<comment type="function">
    <text evidence="5">Transcription activator.</text>
</comment>
<comment type="subcellular location">
    <subcellularLocation>
        <location evidence="1 5">Nucleus</location>
    </subcellularLocation>
</comment>
<dbReference type="SMART" id="SM00951">
    <property type="entry name" value="QLQ"/>
    <property type="match status" value="1"/>
</dbReference>
<dbReference type="EMBL" id="SZYD01000004">
    <property type="protein sequence ID" value="KAD6453604.1"/>
    <property type="molecule type" value="Genomic_DNA"/>
</dbReference>
<sequence>MANGNRFTGGDVQTVKLGLNSETSSCYTQNQRGVMGASGKVLFTPNQWQELERQKKIYMYIMASIPVPPQLLLPLCAESNKVSTGLRFSSGSDPEPWRCRRTDGKKWRCSKEVAPDQKYCERHAHKTRTRSRKPVETQSQNIKEHHSVHSAANQQNRCSDWFLKNGTISMSSQSNNQFQLQMQSESAGSKKDRILKYDLMTNHQQNPYIDHNSYCLNTRDTDVDAWSRIEGRDECSLTLSMQSGGNEREFDHESFQMAVGMLRGDGDACGDVFKPHQQWLNQASWVGSSLAPGGPLGEALCLGMTSSQSEPYSHGYSYSTTTSSSCEGGSHGLDFNFVNPHDD</sequence>
<comment type="caution">
    <text evidence="4">Lacks conserved residue(s) required for the propagation of feature annotation.</text>
</comment>
<evidence type="ECO:0000313" key="8">
    <source>
        <dbReference type="EMBL" id="KAD6453604.1"/>
    </source>
</evidence>
<dbReference type="OrthoDB" id="1937002at2759"/>
<evidence type="ECO:0000256" key="2">
    <source>
        <dbReference type="ARBA" id="ARBA00008122"/>
    </source>
</evidence>
<dbReference type="GO" id="GO:0005524">
    <property type="term" value="F:ATP binding"/>
    <property type="evidence" value="ECO:0007669"/>
    <property type="project" value="UniProtKB-UniRule"/>
</dbReference>
<evidence type="ECO:0000259" key="7">
    <source>
        <dbReference type="PROSITE" id="PS51667"/>
    </source>
</evidence>
<keyword evidence="5" id="KW-0010">Activator</keyword>
<dbReference type="PANTHER" id="PTHR31602">
    <property type="entry name" value="GROWTH-REGULATING FACTOR 5"/>
    <property type="match status" value="1"/>
</dbReference>
<dbReference type="InterPro" id="IPR014978">
    <property type="entry name" value="Gln-Leu-Gln_QLQ"/>
</dbReference>
<dbReference type="PANTHER" id="PTHR31602:SF3">
    <property type="entry name" value="GROWTH-REGULATING FACTOR 8"/>
    <property type="match status" value="1"/>
</dbReference>
<evidence type="ECO:0000313" key="9">
    <source>
        <dbReference type="Proteomes" id="UP000326396"/>
    </source>
</evidence>
<dbReference type="InterPro" id="IPR031137">
    <property type="entry name" value="GRF"/>
</dbReference>
<organism evidence="8 9">
    <name type="scientific">Mikania micrantha</name>
    <name type="common">bitter vine</name>
    <dbReference type="NCBI Taxonomy" id="192012"/>
    <lineage>
        <taxon>Eukaryota</taxon>
        <taxon>Viridiplantae</taxon>
        <taxon>Streptophyta</taxon>
        <taxon>Embryophyta</taxon>
        <taxon>Tracheophyta</taxon>
        <taxon>Spermatophyta</taxon>
        <taxon>Magnoliopsida</taxon>
        <taxon>eudicotyledons</taxon>
        <taxon>Gunneridae</taxon>
        <taxon>Pentapetalae</taxon>
        <taxon>asterids</taxon>
        <taxon>campanulids</taxon>
        <taxon>Asterales</taxon>
        <taxon>Asteraceae</taxon>
        <taxon>Asteroideae</taxon>
        <taxon>Heliantheae alliance</taxon>
        <taxon>Eupatorieae</taxon>
        <taxon>Mikania</taxon>
    </lineage>
</organism>
<dbReference type="PROSITE" id="PS51667">
    <property type="entry name" value="WRC"/>
    <property type="match status" value="1"/>
</dbReference>
<keyword evidence="3 5" id="KW-0539">Nucleus</keyword>
<gene>
    <name evidence="8" type="ORF">E3N88_08309</name>
</gene>
<evidence type="ECO:0000259" key="6">
    <source>
        <dbReference type="PROSITE" id="PS51666"/>
    </source>
</evidence>
<name>A0A5N6PFX0_9ASTR</name>
<reference evidence="8 9" key="1">
    <citation type="submission" date="2019-05" db="EMBL/GenBank/DDBJ databases">
        <title>Mikania micrantha, genome provides insights into the molecular mechanism of rapid growth.</title>
        <authorList>
            <person name="Liu B."/>
        </authorList>
    </citation>
    <scope>NUCLEOTIDE SEQUENCE [LARGE SCALE GENOMIC DNA]</scope>
    <source>
        <strain evidence="8">NLD-2019</strain>
        <tissue evidence="8">Leaf</tissue>
    </source>
</reference>
<dbReference type="GO" id="GO:0006355">
    <property type="term" value="P:regulation of DNA-templated transcription"/>
    <property type="evidence" value="ECO:0007669"/>
    <property type="project" value="InterPro"/>
</dbReference>
<dbReference type="PROSITE" id="PS51666">
    <property type="entry name" value="QLQ"/>
    <property type="match status" value="1"/>
</dbReference>
<evidence type="ECO:0000256" key="5">
    <source>
        <dbReference type="RuleBase" id="RU367127"/>
    </source>
</evidence>
<proteinExistence type="inferred from homology"/>
<comment type="caution">
    <text evidence="8">The sequence shown here is derived from an EMBL/GenBank/DDBJ whole genome shotgun (WGS) entry which is preliminary data.</text>
</comment>
<dbReference type="Pfam" id="PF08880">
    <property type="entry name" value="QLQ"/>
    <property type="match status" value="1"/>
</dbReference>
<comment type="domain">
    <text evidence="5">The QLQ domain and WRC domain may be involved in protein-protein interaction and DNA-binding, respectively.</text>
</comment>
<keyword evidence="9" id="KW-1185">Reference proteome</keyword>
<protein>
    <recommendedName>
        <fullName evidence="5">Growth-regulating factor</fullName>
    </recommendedName>
</protein>
<evidence type="ECO:0000256" key="1">
    <source>
        <dbReference type="ARBA" id="ARBA00004123"/>
    </source>
</evidence>
<dbReference type="Proteomes" id="UP000326396">
    <property type="component" value="Linkage Group LG12"/>
</dbReference>
<accession>A0A5N6PFX0</accession>
<evidence type="ECO:0000256" key="3">
    <source>
        <dbReference type="ARBA" id="ARBA00023242"/>
    </source>
</evidence>
<dbReference type="GO" id="GO:0099402">
    <property type="term" value="P:plant organ development"/>
    <property type="evidence" value="ECO:0007669"/>
    <property type="project" value="UniProtKB-ARBA"/>
</dbReference>
<feature type="domain" description="WRC" evidence="7">
    <location>
        <begin position="93"/>
        <end position="137"/>
    </location>
</feature>
<dbReference type="InterPro" id="IPR014977">
    <property type="entry name" value="WRC_dom"/>
</dbReference>
<dbReference type="GO" id="GO:0006351">
    <property type="term" value="P:DNA-templated transcription"/>
    <property type="evidence" value="ECO:0007669"/>
    <property type="project" value="UniProtKB-UniRule"/>
</dbReference>
<feature type="domain" description="QLQ" evidence="6">
    <location>
        <begin position="42"/>
        <end position="77"/>
    </location>
</feature>
<evidence type="ECO:0000256" key="4">
    <source>
        <dbReference type="PROSITE-ProRule" id="PRU01002"/>
    </source>
</evidence>
<dbReference type="Pfam" id="PF08879">
    <property type="entry name" value="WRC"/>
    <property type="match status" value="1"/>
</dbReference>
<keyword evidence="5" id="KW-0805">Transcription regulation</keyword>